<dbReference type="PANTHER" id="PTHR34501:SF9">
    <property type="entry name" value="MAJOR OUTER MEMBRANE PROTEIN P.IA"/>
    <property type="match status" value="1"/>
</dbReference>
<evidence type="ECO:0000259" key="12">
    <source>
        <dbReference type="Pfam" id="PF13609"/>
    </source>
</evidence>
<accession>A0A9X8GUH6</accession>
<dbReference type="AlphaFoldDB" id="A0A9X8GUH6"/>
<keyword evidence="8" id="KW-0626">Porin</keyword>
<keyword evidence="9" id="KW-0472">Membrane</keyword>
<keyword evidence="5" id="KW-0812">Transmembrane</keyword>
<keyword evidence="14" id="KW-1185">Reference proteome</keyword>
<evidence type="ECO:0000256" key="3">
    <source>
        <dbReference type="ARBA" id="ARBA00022448"/>
    </source>
</evidence>
<evidence type="ECO:0000256" key="4">
    <source>
        <dbReference type="ARBA" id="ARBA00022452"/>
    </source>
</evidence>
<dbReference type="PRINTS" id="PR00184">
    <property type="entry name" value="NEISSPPORIN"/>
</dbReference>
<proteinExistence type="predicted"/>
<dbReference type="RefSeq" id="WP_119555462.1">
    <property type="nucleotide sequence ID" value="NZ_QXMN01000022.1"/>
</dbReference>
<dbReference type="CDD" id="cd00342">
    <property type="entry name" value="gram_neg_porins"/>
    <property type="match status" value="1"/>
</dbReference>
<comment type="subcellular location">
    <subcellularLocation>
        <location evidence="1">Cell outer membrane</location>
        <topology evidence="1">Multi-pass membrane protein</topology>
    </subcellularLocation>
</comment>
<evidence type="ECO:0000256" key="2">
    <source>
        <dbReference type="ARBA" id="ARBA00011233"/>
    </source>
</evidence>
<evidence type="ECO:0000256" key="1">
    <source>
        <dbReference type="ARBA" id="ARBA00004571"/>
    </source>
</evidence>
<gene>
    <name evidence="13" type="ORF">D3H34_17910</name>
</gene>
<dbReference type="Pfam" id="PF13609">
    <property type="entry name" value="Porin_4"/>
    <property type="match status" value="1"/>
</dbReference>
<dbReference type="InterPro" id="IPR050298">
    <property type="entry name" value="Gram-neg_bact_OMP"/>
</dbReference>
<organism evidence="13 14">
    <name type="scientific">Acidovorax cavernicola</name>
    <dbReference type="NCBI Taxonomy" id="1675792"/>
    <lineage>
        <taxon>Bacteria</taxon>
        <taxon>Pseudomonadati</taxon>
        <taxon>Pseudomonadota</taxon>
        <taxon>Betaproteobacteria</taxon>
        <taxon>Burkholderiales</taxon>
        <taxon>Comamonadaceae</taxon>
        <taxon>Acidovorax</taxon>
    </lineage>
</organism>
<dbReference type="SUPFAM" id="SSF56935">
    <property type="entry name" value="Porins"/>
    <property type="match status" value="1"/>
</dbReference>
<evidence type="ECO:0000313" key="14">
    <source>
        <dbReference type="Proteomes" id="UP000265619"/>
    </source>
</evidence>
<keyword evidence="4" id="KW-1134">Transmembrane beta strand</keyword>
<dbReference type="GO" id="GO:0046930">
    <property type="term" value="C:pore complex"/>
    <property type="evidence" value="ECO:0007669"/>
    <property type="project" value="UniProtKB-KW"/>
</dbReference>
<dbReference type="InterPro" id="IPR023614">
    <property type="entry name" value="Porin_dom_sf"/>
</dbReference>
<feature type="domain" description="Porin" evidence="12">
    <location>
        <begin position="7"/>
        <end position="382"/>
    </location>
</feature>
<dbReference type="PANTHER" id="PTHR34501">
    <property type="entry name" value="PROTEIN YDDL-RELATED"/>
    <property type="match status" value="1"/>
</dbReference>
<evidence type="ECO:0000256" key="10">
    <source>
        <dbReference type="ARBA" id="ARBA00023237"/>
    </source>
</evidence>
<feature type="signal peptide" evidence="11">
    <location>
        <begin position="1"/>
        <end position="19"/>
    </location>
</feature>
<dbReference type="InterPro" id="IPR033900">
    <property type="entry name" value="Gram_neg_porin_domain"/>
</dbReference>
<keyword evidence="6 11" id="KW-0732">Signal</keyword>
<dbReference type="OrthoDB" id="6975458at2"/>
<dbReference type="GO" id="GO:0009279">
    <property type="term" value="C:cell outer membrane"/>
    <property type="evidence" value="ECO:0007669"/>
    <property type="project" value="UniProtKB-SubCell"/>
</dbReference>
<dbReference type="GO" id="GO:0006811">
    <property type="term" value="P:monoatomic ion transport"/>
    <property type="evidence" value="ECO:0007669"/>
    <property type="project" value="UniProtKB-KW"/>
</dbReference>
<evidence type="ECO:0000256" key="5">
    <source>
        <dbReference type="ARBA" id="ARBA00022692"/>
    </source>
</evidence>
<evidence type="ECO:0000313" key="13">
    <source>
        <dbReference type="EMBL" id="RIX77989.1"/>
    </source>
</evidence>
<dbReference type="InterPro" id="IPR002299">
    <property type="entry name" value="Porin_Neis"/>
</dbReference>
<keyword evidence="3" id="KW-0813">Transport</keyword>
<keyword evidence="10" id="KW-0998">Cell outer membrane</keyword>
<protein>
    <submittedName>
        <fullName evidence="13">Porin</fullName>
    </submittedName>
</protein>
<comment type="caution">
    <text evidence="13">The sequence shown here is derived from an EMBL/GenBank/DDBJ whole genome shotgun (WGS) entry which is preliminary data.</text>
</comment>
<sequence length="425" mass="44999">MKRHPLALAMLAIAGAASAQSSVTLFGVVDAGVSHFETVSEYRPTFDPRRPSAAWLAAAVPRVTQSQTTLSRGGYRGSSLGFRGTEDLGGGLAASFWLESNISNDDGKTGLAAFAKRSTVSLSGGFGEVRLGRDYTPIFRNDSLADPFAIQGVGLSVMARVQSASSTLLGGAPAGVAAGDNYARASNSIGYFLPPDLGGFYGQVQYALPENIRYSPDLTPTNERGRYMGGRFGYAKGPLNVALALGEDNKDRLPSGATAKPPLDAGGDDRLKTVSLSATYDFGPVKLLGELSQLRHRRAQAQPWAPERTDKYNGYLVGATVPVGAGLIRASFGRVKYRADDTGLPSDAAQSASASQWALGYVHHLSRRTALYATFARVRIKNGQNDKAIGSVTSGSDAPYPGYLAASGWRPRSAMGYDFGIRHIF</sequence>
<dbReference type="Proteomes" id="UP000265619">
    <property type="component" value="Unassembled WGS sequence"/>
</dbReference>
<comment type="subunit">
    <text evidence="2">Homotrimer.</text>
</comment>
<name>A0A9X8GUH6_9BURK</name>
<dbReference type="EMBL" id="QXMN01000022">
    <property type="protein sequence ID" value="RIX77989.1"/>
    <property type="molecule type" value="Genomic_DNA"/>
</dbReference>
<reference evidence="13 14" key="1">
    <citation type="submission" date="2018-09" db="EMBL/GenBank/DDBJ databases">
        <title>Acidovorax cavernicola nov. sp. isolated from Gruta de las Maravillas (Aracena, Spain).</title>
        <authorList>
            <person name="Jurado V."/>
            <person name="Gutierrez-Patricio S."/>
            <person name="Gonzalez-Pimentel J.L."/>
            <person name="Miller A.Z."/>
            <person name="Laiz L."/>
            <person name="Saiz-Jimenez C."/>
        </authorList>
    </citation>
    <scope>NUCLEOTIDE SEQUENCE [LARGE SCALE GENOMIC DNA]</scope>
    <source>
        <strain evidence="13 14">1011MAR4D40.2</strain>
    </source>
</reference>
<keyword evidence="7" id="KW-0406">Ion transport</keyword>
<evidence type="ECO:0000256" key="6">
    <source>
        <dbReference type="ARBA" id="ARBA00022729"/>
    </source>
</evidence>
<evidence type="ECO:0000256" key="8">
    <source>
        <dbReference type="ARBA" id="ARBA00023114"/>
    </source>
</evidence>
<evidence type="ECO:0000256" key="7">
    <source>
        <dbReference type="ARBA" id="ARBA00023065"/>
    </source>
</evidence>
<evidence type="ECO:0000256" key="9">
    <source>
        <dbReference type="ARBA" id="ARBA00023136"/>
    </source>
</evidence>
<dbReference type="Gene3D" id="2.40.160.10">
    <property type="entry name" value="Porin"/>
    <property type="match status" value="1"/>
</dbReference>
<feature type="chain" id="PRO_5040963131" evidence="11">
    <location>
        <begin position="20"/>
        <end position="425"/>
    </location>
</feature>
<evidence type="ECO:0000256" key="11">
    <source>
        <dbReference type="SAM" id="SignalP"/>
    </source>
</evidence>
<dbReference type="GO" id="GO:0015288">
    <property type="term" value="F:porin activity"/>
    <property type="evidence" value="ECO:0007669"/>
    <property type="project" value="UniProtKB-KW"/>
</dbReference>